<proteinExistence type="inferred from homology"/>
<comment type="function">
    <text evidence="7">Component of the cytochrome b6-f complex, which mediates electron transfer between photosystem II (PSII) and photosystem I (PSI), cyclic electron flow around PSI, and state transitions. PetG is required for either the stability or assembly of the cytochrome b6-f complex.</text>
</comment>
<comment type="subcellular location">
    <subcellularLocation>
        <location evidence="7">Cellular thylakoid membrane</location>
        <topology evidence="7">Single-pass membrane protein</topology>
    </subcellularLocation>
    <subcellularLocation>
        <location evidence="1">Membrane</location>
        <topology evidence="1">Single-pass membrane protein</topology>
    </subcellularLocation>
</comment>
<dbReference type="SUPFAM" id="SSF103446">
    <property type="entry name" value="PetG subunit of the cytochrome b6f complex"/>
    <property type="match status" value="1"/>
</dbReference>
<dbReference type="NCBIfam" id="NF001907">
    <property type="entry name" value="PRK00665.1"/>
    <property type="match status" value="1"/>
</dbReference>
<evidence type="ECO:0000256" key="3">
    <source>
        <dbReference type="ARBA" id="ARBA00022692"/>
    </source>
</evidence>
<accession>A0ABU8YJ91</accession>
<keyword evidence="4 7" id="KW-0249">Electron transport</keyword>
<dbReference type="Pfam" id="PF02529">
    <property type="entry name" value="PetG"/>
    <property type="match status" value="1"/>
</dbReference>
<keyword evidence="3 7" id="KW-0812">Transmembrane</keyword>
<keyword evidence="5 7" id="KW-1133">Transmembrane helix</keyword>
<name>A0ABU8YJ91_9CYAN</name>
<feature type="transmembrane region" description="Helical" evidence="8">
    <location>
        <begin position="6"/>
        <end position="26"/>
    </location>
</feature>
<evidence type="ECO:0000256" key="1">
    <source>
        <dbReference type="ARBA" id="ARBA00004167"/>
    </source>
</evidence>
<dbReference type="InterPro" id="IPR003683">
    <property type="entry name" value="Cyt_6/f_cplx_su5"/>
</dbReference>
<dbReference type="EMBL" id="JBBLXS010000052">
    <property type="protein sequence ID" value="MEK0184458.1"/>
    <property type="molecule type" value="Genomic_DNA"/>
</dbReference>
<keyword evidence="7" id="KW-0602">Photosynthesis</keyword>
<evidence type="ECO:0000256" key="6">
    <source>
        <dbReference type="ARBA" id="ARBA00023136"/>
    </source>
</evidence>
<gene>
    <name evidence="7 9" type="primary">petG</name>
    <name evidence="9" type="ORF">WMG39_06270</name>
</gene>
<dbReference type="PIRSF" id="PIRSF000034">
    <property type="entry name" value="Cyt_b6-f_V"/>
    <property type="match status" value="1"/>
</dbReference>
<dbReference type="Proteomes" id="UP001384579">
    <property type="component" value="Unassembled WGS sequence"/>
</dbReference>
<evidence type="ECO:0000313" key="9">
    <source>
        <dbReference type="EMBL" id="MEK0184458.1"/>
    </source>
</evidence>
<evidence type="ECO:0000256" key="8">
    <source>
        <dbReference type="SAM" id="Phobius"/>
    </source>
</evidence>
<comment type="similarity">
    <text evidence="7">Belongs to the PetG family.</text>
</comment>
<keyword evidence="10" id="KW-1185">Reference proteome</keyword>
<protein>
    <recommendedName>
        <fullName evidence="7">Cytochrome b6-f complex subunit 5</fullName>
    </recommendedName>
    <alternativeName>
        <fullName evidence="7">Cytochrome b6-f complex subunit PetG</fullName>
    </alternativeName>
    <alternativeName>
        <fullName evidence="7">Cytochrome b6-f complex subunit V</fullName>
    </alternativeName>
</protein>
<evidence type="ECO:0000256" key="7">
    <source>
        <dbReference type="HAMAP-Rule" id="MF_00432"/>
    </source>
</evidence>
<dbReference type="RefSeq" id="WP_015174208.1">
    <property type="nucleotide sequence ID" value="NZ_JBBLXS010000052.1"/>
</dbReference>
<comment type="subunit">
    <text evidence="7">The 4 large subunits of the cytochrome b6-f complex are cytochrome b6, subunit IV (17 kDa polypeptide, PetD), cytochrome f and the Rieske protein, while the 4 small subunits are PetG, PetL, PetM and PetN. The complex functions as a dimer.</text>
</comment>
<keyword evidence="7" id="KW-0793">Thylakoid</keyword>
<evidence type="ECO:0000313" key="10">
    <source>
        <dbReference type="Proteomes" id="UP001384579"/>
    </source>
</evidence>
<evidence type="ECO:0000256" key="5">
    <source>
        <dbReference type="ARBA" id="ARBA00022989"/>
    </source>
</evidence>
<organism evidence="9 10">
    <name type="scientific">Microcoleus anatoxicus PTRS2</name>
    <dbReference type="NCBI Taxonomy" id="2705321"/>
    <lineage>
        <taxon>Bacteria</taxon>
        <taxon>Bacillati</taxon>
        <taxon>Cyanobacteriota</taxon>
        <taxon>Cyanophyceae</taxon>
        <taxon>Oscillatoriophycideae</taxon>
        <taxon>Oscillatoriales</taxon>
        <taxon>Microcoleaceae</taxon>
        <taxon>Microcoleus</taxon>
        <taxon>Microcoleus anatoxicus</taxon>
    </lineage>
</organism>
<evidence type="ECO:0000256" key="4">
    <source>
        <dbReference type="ARBA" id="ARBA00022982"/>
    </source>
</evidence>
<evidence type="ECO:0000256" key="2">
    <source>
        <dbReference type="ARBA" id="ARBA00022448"/>
    </source>
</evidence>
<dbReference type="InterPro" id="IPR036099">
    <property type="entry name" value="Cyt_6/f_cplx_su5_sf"/>
</dbReference>
<sequence>MVEPLLSGIVLGLIFVTLSGLFFAAYQQYKRGDQLGINK</sequence>
<keyword evidence="6 7" id="KW-0472">Membrane</keyword>
<keyword evidence="2 7" id="KW-0813">Transport</keyword>
<reference evidence="9 10" key="1">
    <citation type="journal article" date="2020" name="Harmful Algae">
        <title>Molecular and morphological characterization of a novel dihydroanatoxin-a producing Microcoleus species (cyanobacteria) from the Russian River, California, USA.</title>
        <authorList>
            <person name="Conklin K.Y."/>
            <person name="Stancheva R."/>
            <person name="Otten T.G."/>
            <person name="Fadness R."/>
            <person name="Boyer G.L."/>
            <person name="Read B."/>
            <person name="Zhang X."/>
            <person name="Sheath R.G."/>
        </authorList>
    </citation>
    <scope>NUCLEOTIDE SEQUENCE [LARGE SCALE GENOMIC DNA]</scope>
    <source>
        <strain evidence="9 10">PTRS2</strain>
    </source>
</reference>
<comment type="caution">
    <text evidence="9">The sequence shown here is derived from an EMBL/GenBank/DDBJ whole genome shotgun (WGS) entry which is preliminary data.</text>
</comment>
<dbReference type="HAMAP" id="MF_00432">
    <property type="entry name" value="Cytb6_f_PetG"/>
    <property type="match status" value="1"/>
</dbReference>